<organism evidence="2 3">
    <name type="scientific">Aspergillus versicolor CBS 583.65</name>
    <dbReference type="NCBI Taxonomy" id="1036611"/>
    <lineage>
        <taxon>Eukaryota</taxon>
        <taxon>Fungi</taxon>
        <taxon>Dikarya</taxon>
        <taxon>Ascomycota</taxon>
        <taxon>Pezizomycotina</taxon>
        <taxon>Eurotiomycetes</taxon>
        <taxon>Eurotiomycetidae</taxon>
        <taxon>Eurotiales</taxon>
        <taxon>Aspergillaceae</taxon>
        <taxon>Aspergillus</taxon>
        <taxon>Aspergillus subgen. Nidulantes</taxon>
    </lineage>
</organism>
<name>A0A1L9PTA7_ASPVE</name>
<keyword evidence="3" id="KW-1185">Reference proteome</keyword>
<feature type="domain" description="Methyltransferase" evidence="1">
    <location>
        <begin position="35"/>
        <end position="125"/>
    </location>
</feature>
<proteinExistence type="predicted"/>
<accession>A0A1L9PTA7</accession>
<dbReference type="AlphaFoldDB" id="A0A1L9PTA7"/>
<dbReference type="InterPro" id="IPR029063">
    <property type="entry name" value="SAM-dependent_MTases_sf"/>
</dbReference>
<protein>
    <recommendedName>
        <fullName evidence="1">Methyltransferase domain-containing protein</fullName>
    </recommendedName>
</protein>
<evidence type="ECO:0000259" key="1">
    <source>
        <dbReference type="Pfam" id="PF13649"/>
    </source>
</evidence>
<dbReference type="STRING" id="1036611.A0A1L9PTA7"/>
<dbReference type="RefSeq" id="XP_040670516.1">
    <property type="nucleotide sequence ID" value="XM_040813020.1"/>
</dbReference>
<dbReference type="Gene3D" id="3.40.50.150">
    <property type="entry name" value="Vaccinia Virus protein VP39"/>
    <property type="match status" value="1"/>
</dbReference>
<dbReference type="CDD" id="cd02440">
    <property type="entry name" value="AdoMet_MTases"/>
    <property type="match status" value="1"/>
</dbReference>
<dbReference type="GeneID" id="63728531"/>
<dbReference type="SUPFAM" id="SSF53335">
    <property type="entry name" value="S-adenosyl-L-methionine-dependent methyltransferases"/>
    <property type="match status" value="1"/>
</dbReference>
<evidence type="ECO:0000313" key="3">
    <source>
        <dbReference type="Proteomes" id="UP000184073"/>
    </source>
</evidence>
<dbReference type="Proteomes" id="UP000184073">
    <property type="component" value="Unassembled WGS sequence"/>
</dbReference>
<evidence type="ECO:0000313" key="2">
    <source>
        <dbReference type="EMBL" id="OJJ04754.1"/>
    </source>
</evidence>
<reference evidence="3" key="1">
    <citation type="journal article" date="2017" name="Genome Biol.">
        <title>Comparative genomics reveals high biological diversity and specific adaptations in the industrially and medically important fungal genus Aspergillus.</title>
        <authorList>
            <person name="de Vries R.P."/>
            <person name="Riley R."/>
            <person name="Wiebenga A."/>
            <person name="Aguilar-Osorio G."/>
            <person name="Amillis S."/>
            <person name="Uchima C.A."/>
            <person name="Anderluh G."/>
            <person name="Asadollahi M."/>
            <person name="Askin M."/>
            <person name="Barry K."/>
            <person name="Battaglia E."/>
            <person name="Bayram O."/>
            <person name="Benocci T."/>
            <person name="Braus-Stromeyer S.A."/>
            <person name="Caldana C."/>
            <person name="Canovas D."/>
            <person name="Cerqueira G.C."/>
            <person name="Chen F."/>
            <person name="Chen W."/>
            <person name="Choi C."/>
            <person name="Clum A."/>
            <person name="Dos Santos R.A."/>
            <person name="Damasio A.R."/>
            <person name="Diallinas G."/>
            <person name="Emri T."/>
            <person name="Fekete E."/>
            <person name="Flipphi M."/>
            <person name="Freyberg S."/>
            <person name="Gallo A."/>
            <person name="Gournas C."/>
            <person name="Habgood R."/>
            <person name="Hainaut M."/>
            <person name="Harispe M.L."/>
            <person name="Henrissat B."/>
            <person name="Hilden K.S."/>
            <person name="Hope R."/>
            <person name="Hossain A."/>
            <person name="Karabika E."/>
            <person name="Karaffa L."/>
            <person name="Karanyi Z."/>
            <person name="Krasevec N."/>
            <person name="Kuo A."/>
            <person name="Kusch H."/>
            <person name="LaButti K."/>
            <person name="Lagendijk E.L."/>
            <person name="Lapidus A."/>
            <person name="Levasseur A."/>
            <person name="Lindquist E."/>
            <person name="Lipzen A."/>
            <person name="Logrieco A.F."/>
            <person name="MacCabe A."/>
            <person name="Maekelae M.R."/>
            <person name="Malavazi I."/>
            <person name="Melin P."/>
            <person name="Meyer V."/>
            <person name="Mielnichuk N."/>
            <person name="Miskei M."/>
            <person name="Molnar A.P."/>
            <person name="Mule G."/>
            <person name="Ngan C.Y."/>
            <person name="Orejas M."/>
            <person name="Orosz E."/>
            <person name="Ouedraogo J.P."/>
            <person name="Overkamp K.M."/>
            <person name="Park H.-S."/>
            <person name="Perrone G."/>
            <person name="Piumi F."/>
            <person name="Punt P.J."/>
            <person name="Ram A.F."/>
            <person name="Ramon A."/>
            <person name="Rauscher S."/>
            <person name="Record E."/>
            <person name="Riano-Pachon D.M."/>
            <person name="Robert V."/>
            <person name="Roehrig J."/>
            <person name="Ruller R."/>
            <person name="Salamov A."/>
            <person name="Salih N.S."/>
            <person name="Samson R.A."/>
            <person name="Sandor E."/>
            <person name="Sanguinetti M."/>
            <person name="Schuetze T."/>
            <person name="Sepcic K."/>
            <person name="Shelest E."/>
            <person name="Sherlock G."/>
            <person name="Sophianopoulou V."/>
            <person name="Squina F.M."/>
            <person name="Sun H."/>
            <person name="Susca A."/>
            <person name="Todd R.B."/>
            <person name="Tsang A."/>
            <person name="Unkles S.E."/>
            <person name="van de Wiele N."/>
            <person name="van Rossen-Uffink D."/>
            <person name="Oliveira J.V."/>
            <person name="Vesth T.C."/>
            <person name="Visser J."/>
            <person name="Yu J.-H."/>
            <person name="Zhou M."/>
            <person name="Andersen M.R."/>
            <person name="Archer D.B."/>
            <person name="Baker S.E."/>
            <person name="Benoit I."/>
            <person name="Brakhage A.A."/>
            <person name="Braus G.H."/>
            <person name="Fischer R."/>
            <person name="Frisvad J.C."/>
            <person name="Goldman G.H."/>
            <person name="Houbraken J."/>
            <person name="Oakley B."/>
            <person name="Pocsi I."/>
            <person name="Scazzocchio C."/>
            <person name="Seiboth B."/>
            <person name="vanKuyk P.A."/>
            <person name="Wortman J."/>
            <person name="Dyer P.S."/>
            <person name="Grigoriev I.V."/>
        </authorList>
    </citation>
    <scope>NUCLEOTIDE SEQUENCE [LARGE SCALE GENOMIC DNA]</scope>
    <source>
        <strain evidence="3">CBS 583.65</strain>
    </source>
</reference>
<dbReference type="InterPro" id="IPR041698">
    <property type="entry name" value="Methyltransf_25"/>
</dbReference>
<dbReference type="Pfam" id="PF13649">
    <property type="entry name" value="Methyltransf_25"/>
    <property type="match status" value="1"/>
</dbReference>
<dbReference type="OrthoDB" id="417697at2759"/>
<dbReference type="EMBL" id="KV878132">
    <property type="protein sequence ID" value="OJJ04754.1"/>
    <property type="molecule type" value="Genomic_DNA"/>
</dbReference>
<sequence>MKSNRPRLERQFKAWQANIGYLMHPAIAQHDHMRIADVGTGTGIWLREVAKALPSSHLDGFDLSDSMFSRDHLPGNIHFHHQNFLEPFPEEFLGKYDVVNVRVMVLALSSDEWGPAVRNLMTLLREYNAYLEIYCLVDNV</sequence>
<dbReference type="VEuPathDB" id="FungiDB:ASPVEDRAFT_44283"/>
<gene>
    <name evidence="2" type="ORF">ASPVEDRAFT_44283</name>
</gene>